<dbReference type="AlphaFoldDB" id="A0A6L7HTA1"/>
<evidence type="ECO:0000313" key="1">
    <source>
        <dbReference type="EMBL" id="MXR67497.1"/>
    </source>
</evidence>
<protein>
    <submittedName>
        <fullName evidence="1">Uncharacterized protein</fullName>
    </submittedName>
</protein>
<name>A0A6L7HTA1_9GAMM</name>
<evidence type="ECO:0000313" key="2">
    <source>
        <dbReference type="Proteomes" id="UP000474778"/>
    </source>
</evidence>
<dbReference type="Proteomes" id="UP000474778">
    <property type="component" value="Unassembled WGS sequence"/>
</dbReference>
<proteinExistence type="predicted"/>
<dbReference type="RefSeq" id="WP_160793477.1">
    <property type="nucleotide sequence ID" value="NZ_CANMWR010000011.1"/>
</dbReference>
<gene>
    <name evidence="1" type="ORF">GNT65_02260</name>
</gene>
<dbReference type="EMBL" id="WRPA01000001">
    <property type="protein sequence ID" value="MXR67497.1"/>
    <property type="molecule type" value="Genomic_DNA"/>
</dbReference>
<reference evidence="1 2" key="1">
    <citation type="submission" date="2019-12" db="EMBL/GenBank/DDBJ databases">
        <title>Shewanella insulae sp. nov., isolated from a tidal flat.</title>
        <authorList>
            <person name="Yoon J.-H."/>
        </authorList>
    </citation>
    <scope>NUCLEOTIDE SEQUENCE [LARGE SCALE GENOMIC DNA]</scope>
    <source>
        <strain evidence="1 2">JBTF-M18</strain>
    </source>
</reference>
<organism evidence="1 2">
    <name type="scientific">Shewanella insulae</name>
    <dbReference type="NCBI Taxonomy" id="2681496"/>
    <lineage>
        <taxon>Bacteria</taxon>
        <taxon>Pseudomonadati</taxon>
        <taxon>Pseudomonadota</taxon>
        <taxon>Gammaproteobacteria</taxon>
        <taxon>Alteromonadales</taxon>
        <taxon>Shewanellaceae</taxon>
        <taxon>Shewanella</taxon>
    </lineage>
</organism>
<comment type="caution">
    <text evidence="1">The sequence shown here is derived from an EMBL/GenBank/DDBJ whole genome shotgun (WGS) entry which is preliminary data.</text>
</comment>
<sequence length="104" mass="12245">MTDHLNLHDAMAALDEYGYEQKRSSELSQARTHAQMEKYLRSLDFNLRRLLILQEVVGKLVDEEQANLARQENIQTYKTKVINLSREYGISYDRVLEIMQQQAK</sequence>
<accession>A0A6L7HTA1</accession>
<keyword evidence="2" id="KW-1185">Reference proteome</keyword>